<proteinExistence type="inferred from homology"/>
<accession>A0ABT0BSN8</accession>
<keyword evidence="1 6" id="KW-0540">Nuclease</keyword>
<dbReference type="Proteomes" id="UP001202281">
    <property type="component" value="Unassembled WGS sequence"/>
</dbReference>
<evidence type="ECO:0000256" key="2">
    <source>
        <dbReference type="ARBA" id="ARBA00022759"/>
    </source>
</evidence>
<evidence type="ECO:0000256" key="1">
    <source>
        <dbReference type="ARBA" id="ARBA00022722"/>
    </source>
</evidence>
<gene>
    <name evidence="7" type="primary">vsr</name>
    <name evidence="7" type="ORF">MTR66_14800</name>
</gene>
<reference evidence="7 8" key="1">
    <citation type="submission" date="2022-04" db="EMBL/GenBank/DDBJ databases">
        <title>Identification of a novel bacterium isolated from mangrove sediments.</title>
        <authorList>
            <person name="Pan X."/>
        </authorList>
    </citation>
    <scope>NUCLEOTIDE SEQUENCE [LARGE SCALE GENOMIC DNA]</scope>
    <source>
        <strain evidence="7 8">B2638</strain>
    </source>
</reference>
<dbReference type="Gene3D" id="3.40.960.10">
    <property type="entry name" value="VSR Endonuclease"/>
    <property type="match status" value="1"/>
</dbReference>
<sequence>MDKLTPERRSANMRAIRSKSTKPEMLVRRLVHSLGYRYRLHRKDLPGKPDLVFAGKRKVLFVHGCFWHQHPDCREGRIPRTRQDYWVPKLAANVRRDRQHQEALTTAGWEVLTVWECETRDIATLTQRLQDFLAS</sequence>
<dbReference type="GO" id="GO:0004519">
    <property type="term" value="F:endonuclease activity"/>
    <property type="evidence" value="ECO:0007669"/>
    <property type="project" value="UniProtKB-KW"/>
</dbReference>
<name>A0ABT0BSN8_9SPHN</name>
<dbReference type="CDD" id="cd00221">
    <property type="entry name" value="Vsr"/>
    <property type="match status" value="1"/>
</dbReference>
<dbReference type="Pfam" id="PF03852">
    <property type="entry name" value="Vsr"/>
    <property type="match status" value="1"/>
</dbReference>
<dbReference type="RefSeq" id="WP_243922393.1">
    <property type="nucleotide sequence ID" value="NZ_JALHLG010000024.1"/>
</dbReference>
<dbReference type="SUPFAM" id="SSF52980">
    <property type="entry name" value="Restriction endonuclease-like"/>
    <property type="match status" value="1"/>
</dbReference>
<keyword evidence="5 6" id="KW-0234">DNA repair</keyword>
<comment type="similarity">
    <text evidence="6">Belongs to the vsr family.</text>
</comment>
<dbReference type="InterPro" id="IPR011335">
    <property type="entry name" value="Restrct_endonuc-II-like"/>
</dbReference>
<evidence type="ECO:0000313" key="7">
    <source>
        <dbReference type="EMBL" id="MCJ2188082.1"/>
    </source>
</evidence>
<evidence type="ECO:0000256" key="3">
    <source>
        <dbReference type="ARBA" id="ARBA00022763"/>
    </source>
</evidence>
<evidence type="ECO:0000313" key="8">
    <source>
        <dbReference type="Proteomes" id="UP001202281"/>
    </source>
</evidence>
<dbReference type="EMBL" id="JALHLG010000024">
    <property type="protein sequence ID" value="MCJ2188082.1"/>
    <property type="molecule type" value="Genomic_DNA"/>
</dbReference>
<keyword evidence="3 6" id="KW-0227">DNA damage</keyword>
<protein>
    <recommendedName>
        <fullName evidence="6">Very short patch repair endonuclease</fullName>
        <ecNumber evidence="6">3.1.-.-</ecNumber>
    </recommendedName>
</protein>
<keyword evidence="8" id="KW-1185">Reference proteome</keyword>
<keyword evidence="2 6" id="KW-0255">Endonuclease</keyword>
<dbReference type="PIRSF" id="PIRSF018267">
    <property type="entry name" value="VSR_endonuc"/>
    <property type="match status" value="1"/>
</dbReference>
<comment type="caution">
    <text evidence="7">The sequence shown here is derived from an EMBL/GenBank/DDBJ whole genome shotgun (WGS) entry which is preliminary data.</text>
</comment>
<dbReference type="NCBIfam" id="TIGR00632">
    <property type="entry name" value="vsr"/>
    <property type="match status" value="1"/>
</dbReference>
<evidence type="ECO:0000256" key="5">
    <source>
        <dbReference type="ARBA" id="ARBA00023204"/>
    </source>
</evidence>
<keyword evidence="4 6" id="KW-0378">Hydrolase</keyword>
<evidence type="ECO:0000256" key="6">
    <source>
        <dbReference type="PIRNR" id="PIRNR018267"/>
    </source>
</evidence>
<comment type="function">
    <text evidence="6">May nick specific sequences that contain T:G mispairs resulting from m5C-deamination.</text>
</comment>
<evidence type="ECO:0000256" key="4">
    <source>
        <dbReference type="ARBA" id="ARBA00022801"/>
    </source>
</evidence>
<dbReference type="InterPro" id="IPR004603">
    <property type="entry name" value="DNA_mismatch_endonuc_vsr"/>
</dbReference>
<dbReference type="EC" id="3.1.-.-" evidence="6"/>
<organism evidence="7 8">
    <name type="scientific">Novosphingobium beihaiensis</name>
    <dbReference type="NCBI Taxonomy" id="2930389"/>
    <lineage>
        <taxon>Bacteria</taxon>
        <taxon>Pseudomonadati</taxon>
        <taxon>Pseudomonadota</taxon>
        <taxon>Alphaproteobacteria</taxon>
        <taxon>Sphingomonadales</taxon>
        <taxon>Sphingomonadaceae</taxon>
        <taxon>Novosphingobium</taxon>
    </lineage>
</organism>